<name>A0A0A8Z5W4_ARUDO</name>
<reference evidence="1" key="1">
    <citation type="submission" date="2014-09" db="EMBL/GenBank/DDBJ databases">
        <authorList>
            <person name="Magalhaes I.L.F."/>
            <person name="Oliveira U."/>
            <person name="Santos F.R."/>
            <person name="Vidigal T.H.D.A."/>
            <person name="Brescovit A.D."/>
            <person name="Santos A.J."/>
        </authorList>
    </citation>
    <scope>NUCLEOTIDE SEQUENCE</scope>
    <source>
        <tissue evidence="1">Shoot tissue taken approximately 20 cm above the soil surface</tissue>
    </source>
</reference>
<dbReference type="EMBL" id="GBRH01263081">
    <property type="protein sequence ID" value="JAD34814.1"/>
    <property type="molecule type" value="Transcribed_RNA"/>
</dbReference>
<protein>
    <submittedName>
        <fullName evidence="1">Uncharacterized protein</fullName>
    </submittedName>
</protein>
<organism evidence="1">
    <name type="scientific">Arundo donax</name>
    <name type="common">Giant reed</name>
    <name type="synonym">Donax arundinaceus</name>
    <dbReference type="NCBI Taxonomy" id="35708"/>
    <lineage>
        <taxon>Eukaryota</taxon>
        <taxon>Viridiplantae</taxon>
        <taxon>Streptophyta</taxon>
        <taxon>Embryophyta</taxon>
        <taxon>Tracheophyta</taxon>
        <taxon>Spermatophyta</taxon>
        <taxon>Magnoliopsida</taxon>
        <taxon>Liliopsida</taxon>
        <taxon>Poales</taxon>
        <taxon>Poaceae</taxon>
        <taxon>PACMAD clade</taxon>
        <taxon>Arundinoideae</taxon>
        <taxon>Arundineae</taxon>
        <taxon>Arundo</taxon>
    </lineage>
</organism>
<evidence type="ECO:0000313" key="1">
    <source>
        <dbReference type="EMBL" id="JAD34814.1"/>
    </source>
</evidence>
<sequence length="30" mass="3459">MCAHHKCDKLFCILGKHWSLKNSCGEDILQ</sequence>
<accession>A0A0A8Z5W4</accession>
<dbReference type="AlphaFoldDB" id="A0A0A8Z5W4"/>
<proteinExistence type="predicted"/>
<reference evidence="1" key="2">
    <citation type="journal article" date="2015" name="Data Brief">
        <title>Shoot transcriptome of the giant reed, Arundo donax.</title>
        <authorList>
            <person name="Barrero R.A."/>
            <person name="Guerrero F.D."/>
            <person name="Moolhuijzen P."/>
            <person name="Goolsby J.A."/>
            <person name="Tidwell J."/>
            <person name="Bellgard S.E."/>
            <person name="Bellgard M.I."/>
        </authorList>
    </citation>
    <scope>NUCLEOTIDE SEQUENCE</scope>
    <source>
        <tissue evidence="1">Shoot tissue taken approximately 20 cm above the soil surface</tissue>
    </source>
</reference>